<accession>A0A1J5U6U5</accession>
<proteinExistence type="predicted"/>
<organism evidence="1 2">
    <name type="scientific">Marine Group III euryarchaeote CG-Epi4</name>
    <dbReference type="NCBI Taxonomy" id="1888998"/>
    <lineage>
        <taxon>Archaea</taxon>
        <taxon>Methanobacteriati</taxon>
        <taxon>Thermoplasmatota</taxon>
        <taxon>Thermoplasmata</taxon>
        <taxon>Candidatus Thermoprofundales</taxon>
    </lineage>
</organism>
<dbReference type="AlphaFoldDB" id="A0A1J5U6U5"/>
<dbReference type="EMBL" id="MIYX01000001">
    <property type="protein sequence ID" value="OIR21708.1"/>
    <property type="molecule type" value="Genomic_DNA"/>
</dbReference>
<evidence type="ECO:0000313" key="1">
    <source>
        <dbReference type="EMBL" id="OIR21708.1"/>
    </source>
</evidence>
<reference evidence="1 2" key="1">
    <citation type="submission" date="2016-08" db="EMBL/GenBank/DDBJ databases">
        <title>New Insights into Marine Group III Euryarchaeota, from dark to light.</title>
        <authorList>
            <person name="Haro-Moreno J.M."/>
            <person name="Rodriguez-Valera F."/>
            <person name="Lopez-Garcia P."/>
            <person name="Moreira D."/>
            <person name="Martin-Cuadrado A.B."/>
        </authorList>
    </citation>
    <scope>NUCLEOTIDE SEQUENCE [LARGE SCALE GENOMIC DNA]</scope>
    <source>
        <strain evidence="1">CG-Epi4</strain>
    </source>
</reference>
<name>A0A1J5U6U5_9ARCH</name>
<gene>
    <name evidence="1" type="ORF">BEU01_00075</name>
</gene>
<dbReference type="Proteomes" id="UP000183375">
    <property type="component" value="Unassembled WGS sequence"/>
</dbReference>
<sequence length="77" mass="8710">MDIMKRREINFSNTSDDGCSSIACNNPIKRSVNRKKVDSVSSLNVQGSGKKVGLCQDCYRIFKKSTKKDRDMESFGR</sequence>
<protein>
    <submittedName>
        <fullName evidence="1">Uncharacterized protein</fullName>
    </submittedName>
</protein>
<comment type="caution">
    <text evidence="1">The sequence shown here is derived from an EMBL/GenBank/DDBJ whole genome shotgun (WGS) entry which is preliminary data.</text>
</comment>
<evidence type="ECO:0000313" key="2">
    <source>
        <dbReference type="Proteomes" id="UP000183375"/>
    </source>
</evidence>